<keyword evidence="1" id="KW-1133">Transmembrane helix</keyword>
<dbReference type="Proteomes" id="UP000322110">
    <property type="component" value="Unassembled WGS sequence"/>
</dbReference>
<dbReference type="OrthoDB" id="7276059at2"/>
<evidence type="ECO:0000256" key="1">
    <source>
        <dbReference type="SAM" id="Phobius"/>
    </source>
</evidence>
<feature type="transmembrane region" description="Helical" evidence="1">
    <location>
        <begin position="35"/>
        <end position="54"/>
    </location>
</feature>
<feature type="transmembrane region" description="Helical" evidence="1">
    <location>
        <begin position="61"/>
        <end position="80"/>
    </location>
</feature>
<keyword evidence="1" id="KW-0812">Transmembrane</keyword>
<keyword evidence="3" id="KW-1185">Reference proteome</keyword>
<feature type="transmembrane region" description="Helical" evidence="1">
    <location>
        <begin position="86"/>
        <end position="107"/>
    </location>
</feature>
<name>A0A5B2TKK7_9PROT</name>
<evidence type="ECO:0000313" key="2">
    <source>
        <dbReference type="EMBL" id="KAA2214694.1"/>
    </source>
</evidence>
<keyword evidence="1" id="KW-0472">Membrane</keyword>
<sequence>MDLYLPAMLLLSGGAFIHSRSTVPELRPASEAADTVWKLLAKLAFFLWIGLLVWGAYQRPLMAVVMAFVLSLLFNVLLASRGPRPVWPGLSMALSALGVGFGVYTILAG</sequence>
<dbReference type="RefSeq" id="WP_149810649.1">
    <property type="nucleotide sequence ID" value="NZ_VUKA01000001.1"/>
</dbReference>
<accession>A0A5B2TKK7</accession>
<reference evidence="2 3" key="1">
    <citation type="journal article" date="2015" name="Int. J. Syst. Evol. Microbiol.">
        <title>Roseomonas oryzae sp. nov., isolated from paddy rhizosphere soil.</title>
        <authorList>
            <person name="Ramaprasad E.V."/>
            <person name="Sasikala Ch."/>
            <person name="Ramana Ch.V."/>
        </authorList>
    </citation>
    <scope>NUCLEOTIDE SEQUENCE [LARGE SCALE GENOMIC DNA]</scope>
    <source>
        <strain evidence="2 3">KCTC 42542</strain>
    </source>
</reference>
<comment type="caution">
    <text evidence="2">The sequence shown here is derived from an EMBL/GenBank/DDBJ whole genome shotgun (WGS) entry which is preliminary data.</text>
</comment>
<protein>
    <submittedName>
        <fullName evidence="2">Multidrug DMT transporter permease</fullName>
    </submittedName>
</protein>
<dbReference type="AlphaFoldDB" id="A0A5B2TKK7"/>
<proteinExistence type="predicted"/>
<organism evidence="2 3">
    <name type="scientific">Teichococcus oryzae</name>
    <dbReference type="NCBI Taxonomy" id="1608942"/>
    <lineage>
        <taxon>Bacteria</taxon>
        <taxon>Pseudomonadati</taxon>
        <taxon>Pseudomonadota</taxon>
        <taxon>Alphaproteobacteria</taxon>
        <taxon>Acetobacterales</taxon>
        <taxon>Roseomonadaceae</taxon>
        <taxon>Roseomonas</taxon>
    </lineage>
</organism>
<gene>
    <name evidence="2" type="ORF">F0Q34_03070</name>
</gene>
<dbReference type="EMBL" id="VUKA01000001">
    <property type="protein sequence ID" value="KAA2214694.1"/>
    <property type="molecule type" value="Genomic_DNA"/>
</dbReference>
<evidence type="ECO:0000313" key="3">
    <source>
        <dbReference type="Proteomes" id="UP000322110"/>
    </source>
</evidence>